<evidence type="ECO:0000313" key="2">
    <source>
        <dbReference type="Proteomes" id="UP000622475"/>
    </source>
</evidence>
<dbReference type="Pfam" id="PF03640">
    <property type="entry name" value="Lipoprotein_15"/>
    <property type="match status" value="2"/>
</dbReference>
<gene>
    <name evidence="1" type="ORF">IRJ16_09430</name>
</gene>
<dbReference type="GO" id="GO:0043448">
    <property type="term" value="P:alkane catabolic process"/>
    <property type="evidence" value="ECO:0007669"/>
    <property type="project" value="TreeGrafter"/>
</dbReference>
<dbReference type="EMBL" id="JADFFL010000003">
    <property type="protein sequence ID" value="MBE9662104.1"/>
    <property type="molecule type" value="Genomic_DNA"/>
</dbReference>
<dbReference type="PANTHER" id="PTHR39335:SF1">
    <property type="entry name" value="BLL4220 PROTEIN"/>
    <property type="match status" value="1"/>
</dbReference>
<dbReference type="AlphaFoldDB" id="A0A929PWG3"/>
<keyword evidence="2" id="KW-1185">Reference proteome</keyword>
<evidence type="ECO:0008006" key="3">
    <source>
        <dbReference type="Google" id="ProtNLM"/>
    </source>
</evidence>
<proteinExistence type="predicted"/>
<protein>
    <recommendedName>
        <fullName evidence="3">Secreted repeat protein with Y-X4-D motif</fullName>
    </recommendedName>
</protein>
<sequence length="287" mass="30833">MKTQKINYMGLALMALLTVFYTSCKKSEVVDNPTPAPEVVTGVRLSTSTQFGNILTDNKGFALYFFANDVAGASACTGGCLTVWPVFYKENLTLGAGLNAADFSVVTRADGSKQSTFKGWPLYYYNQDTAAGDIKGDGVGGIWVVAKTDYTVMFGNAQLTGHDGLQYNDLGVAGTATSKFITDPTGRTLYDFKNDTRNTNTFTRADMSNNAVWPLMAVTGLASIPSVFDKTQFSTITVFGNTQLVYKGHPLYYFGQDASVRGNTKGVSFPTAGAGIWKVMNNATVAL</sequence>
<dbReference type="RefSeq" id="WP_194111295.1">
    <property type="nucleotide sequence ID" value="NZ_JADFFL010000003.1"/>
</dbReference>
<name>A0A929PWG3_9SPHI</name>
<dbReference type="InterPro" id="IPR005297">
    <property type="entry name" value="Lipoprotein_repeat"/>
</dbReference>
<comment type="caution">
    <text evidence="1">The sequence shown here is derived from an EMBL/GenBank/DDBJ whole genome shotgun (WGS) entry which is preliminary data.</text>
</comment>
<evidence type="ECO:0000313" key="1">
    <source>
        <dbReference type="EMBL" id="MBE9662104.1"/>
    </source>
</evidence>
<reference evidence="1" key="1">
    <citation type="submission" date="2020-10" db="EMBL/GenBank/DDBJ databases">
        <title>Mucilaginibacter mali sp. nov., isolated from rhizosphere soil of apple orchard.</title>
        <authorList>
            <person name="Lee J.-S."/>
            <person name="Kim H.S."/>
            <person name="Kim J.-S."/>
        </authorList>
    </citation>
    <scope>NUCLEOTIDE SEQUENCE</scope>
    <source>
        <strain evidence="1">KCTC 22746</strain>
    </source>
</reference>
<accession>A0A929PWG3</accession>
<dbReference type="Proteomes" id="UP000622475">
    <property type="component" value="Unassembled WGS sequence"/>
</dbReference>
<organism evidence="1 2">
    <name type="scientific">Mucilaginibacter myungsuensis</name>
    <dbReference type="NCBI Taxonomy" id="649104"/>
    <lineage>
        <taxon>Bacteria</taxon>
        <taxon>Pseudomonadati</taxon>
        <taxon>Bacteroidota</taxon>
        <taxon>Sphingobacteriia</taxon>
        <taxon>Sphingobacteriales</taxon>
        <taxon>Sphingobacteriaceae</taxon>
        <taxon>Mucilaginibacter</taxon>
    </lineage>
</organism>
<dbReference type="PANTHER" id="PTHR39335">
    <property type="entry name" value="BLL4220 PROTEIN"/>
    <property type="match status" value="1"/>
</dbReference>